<dbReference type="Proteomes" id="UP000319619">
    <property type="component" value="Unassembled WGS sequence"/>
</dbReference>
<dbReference type="Gene3D" id="2.60.40.4070">
    <property type="match status" value="1"/>
</dbReference>
<gene>
    <name evidence="2" type="ORF">CEE37_02545</name>
</gene>
<dbReference type="SUPFAM" id="SSF50939">
    <property type="entry name" value="Sialidases"/>
    <property type="match status" value="1"/>
</dbReference>
<sequence length="538" mass="59800">MNFESDWELVDWSVTLAADIATSEVSDKTAVGWSYSRWNCFPECLSFFSSYNNDIYLKIEEDGQEPDFRGSLNLTNFISPDTLLCPDTLMACMDTLRAVADLSLYIDQNDYVHAAFSTCCYFELWDTTHANSSIIWHWSEQYPEDFSIIHEAIAPADTTECGAWNFAAQRPSLGQDPGSGYLYCMYQVFDLDPTHQSEAGHPSGEIYISVSTDGGLNWSEGKNVTNTITPQNAPPGECLSEYTPSMRKTVDGECDIMYILDYDAGSVIYTSGAWTLNDVIYHKVSVDSISTTPLVPQNIPFHVAHGILNPAVVVTLDPVYPTSIPPPGGELEFNIEVANHDFYVQTFDVWCDITLPNGQYYGPVIGPVNLTMQSSTAIDRDRIQSVPAGAPVGDYMYNAYLGMYPDSIWCIDNFEFTKQSDGGGDFVEGWLNWGEEFDQWMSNPIFRTEIPQDFAFSGIYPNPFNPTTQFSFALPAASHVKLSVYNLRGQLVSTLVDGMRDAGTHEVAFDASDLASGIYLYRLNAGNNNISGKIVLVK</sequence>
<dbReference type="InterPro" id="IPR036278">
    <property type="entry name" value="Sialidase_sf"/>
</dbReference>
<dbReference type="InterPro" id="IPR026444">
    <property type="entry name" value="Secre_tail"/>
</dbReference>
<protein>
    <recommendedName>
        <fullName evidence="1">Secretion system C-terminal sorting domain-containing protein</fullName>
    </recommendedName>
</protein>
<reference evidence="2 3" key="1">
    <citation type="submission" date="2017-06" db="EMBL/GenBank/DDBJ databases">
        <title>Novel microbial phyla capable of carbon fixation and sulfur reduction in deep-sea sediments.</title>
        <authorList>
            <person name="Huang J."/>
            <person name="Baker B."/>
            <person name="Wang Y."/>
        </authorList>
    </citation>
    <scope>NUCLEOTIDE SEQUENCE [LARGE SCALE GENOMIC DNA]</scope>
    <source>
        <strain evidence="2">B3_LCP</strain>
    </source>
</reference>
<feature type="domain" description="Secretion system C-terminal sorting" evidence="1">
    <location>
        <begin position="459"/>
        <end position="535"/>
    </location>
</feature>
<name>A0A532V2U2_UNCL8</name>
<evidence type="ECO:0000313" key="2">
    <source>
        <dbReference type="EMBL" id="TKJ41459.1"/>
    </source>
</evidence>
<dbReference type="CDD" id="cd15482">
    <property type="entry name" value="Sialidase_non-viral"/>
    <property type="match status" value="1"/>
</dbReference>
<evidence type="ECO:0000313" key="3">
    <source>
        <dbReference type="Proteomes" id="UP000319619"/>
    </source>
</evidence>
<organism evidence="2 3">
    <name type="scientific">candidate division LCP-89 bacterium B3_LCP</name>
    <dbReference type="NCBI Taxonomy" id="2012998"/>
    <lineage>
        <taxon>Bacteria</taxon>
        <taxon>Pseudomonadati</taxon>
        <taxon>Bacteria division LCP-89</taxon>
    </lineage>
</organism>
<dbReference type="Pfam" id="PF18962">
    <property type="entry name" value="Por_Secre_tail"/>
    <property type="match status" value="1"/>
</dbReference>
<accession>A0A532V2U2</accession>
<dbReference type="AlphaFoldDB" id="A0A532V2U2"/>
<comment type="caution">
    <text evidence="2">The sequence shown here is derived from an EMBL/GenBank/DDBJ whole genome shotgun (WGS) entry which is preliminary data.</text>
</comment>
<dbReference type="EMBL" id="NJBN01000002">
    <property type="protein sequence ID" value="TKJ41459.1"/>
    <property type="molecule type" value="Genomic_DNA"/>
</dbReference>
<evidence type="ECO:0000259" key="1">
    <source>
        <dbReference type="Pfam" id="PF18962"/>
    </source>
</evidence>
<dbReference type="NCBIfam" id="TIGR04183">
    <property type="entry name" value="Por_Secre_tail"/>
    <property type="match status" value="1"/>
</dbReference>
<proteinExistence type="predicted"/>